<feature type="signal peptide" evidence="2">
    <location>
        <begin position="1"/>
        <end position="30"/>
    </location>
</feature>
<sequence>MTIQLKRNALIASTLALGLFATLQLPQALAKDKGDNRAEPRMQHGDMMNHGQRGDDQRSASGTFHNNTDHDRAMQQMHRNQGQVDHGNMGDGRMNHGSTPPAKGKGKGHSNDDRY</sequence>
<protein>
    <submittedName>
        <fullName evidence="3">Uncharacterized protein</fullName>
    </submittedName>
</protein>
<evidence type="ECO:0000256" key="2">
    <source>
        <dbReference type="SAM" id="SignalP"/>
    </source>
</evidence>
<dbReference type="EMBL" id="JAHRGL010000002">
    <property type="protein sequence ID" value="MBV2131612.1"/>
    <property type="molecule type" value="Genomic_DNA"/>
</dbReference>
<keyword evidence="4" id="KW-1185">Reference proteome</keyword>
<feature type="compositionally biased region" description="Basic and acidic residues" evidence="1">
    <location>
        <begin position="30"/>
        <end position="44"/>
    </location>
</feature>
<feature type="region of interest" description="Disordered" evidence="1">
    <location>
        <begin position="29"/>
        <end position="115"/>
    </location>
</feature>
<feature type="chain" id="PRO_5045285468" evidence="2">
    <location>
        <begin position="31"/>
        <end position="115"/>
    </location>
</feature>
<name>A0ABS6MTN6_9GAMM</name>
<evidence type="ECO:0000256" key="1">
    <source>
        <dbReference type="SAM" id="MobiDB-lite"/>
    </source>
</evidence>
<accession>A0ABS6MTN6</accession>
<dbReference type="Proteomes" id="UP000813068">
    <property type="component" value="Unassembled WGS sequence"/>
</dbReference>
<keyword evidence="2" id="KW-0732">Signal</keyword>
<reference evidence="3 4" key="1">
    <citation type="submission" date="2021-06" db="EMBL/GenBank/DDBJ databases">
        <title>Differences between aerobic and microaerobic xylene degrading microbial communities.</title>
        <authorList>
            <person name="Banerjee S."/>
            <person name="Tancsics A."/>
        </authorList>
    </citation>
    <scope>NUCLEOTIDE SEQUENCE [LARGE SCALE GENOMIC DNA]</scope>
    <source>
        <strain evidence="3 4">MAP12</strain>
    </source>
</reference>
<gene>
    <name evidence="3" type="ORF">KRX52_02235</name>
</gene>
<organism evidence="3 4">
    <name type="scientific">Geopseudomonas aromaticivorans</name>
    <dbReference type="NCBI Taxonomy" id="2849492"/>
    <lineage>
        <taxon>Bacteria</taxon>
        <taxon>Pseudomonadati</taxon>
        <taxon>Pseudomonadota</taxon>
        <taxon>Gammaproteobacteria</taxon>
        <taxon>Pseudomonadales</taxon>
        <taxon>Pseudomonadaceae</taxon>
        <taxon>Geopseudomonas</taxon>
    </lineage>
</organism>
<dbReference type="RefSeq" id="WP_217679524.1">
    <property type="nucleotide sequence ID" value="NZ_JAHRGL010000002.1"/>
</dbReference>
<evidence type="ECO:0000313" key="3">
    <source>
        <dbReference type="EMBL" id="MBV2131612.1"/>
    </source>
</evidence>
<proteinExistence type="predicted"/>
<comment type="caution">
    <text evidence="3">The sequence shown here is derived from an EMBL/GenBank/DDBJ whole genome shotgun (WGS) entry which is preliminary data.</text>
</comment>
<evidence type="ECO:0000313" key="4">
    <source>
        <dbReference type="Proteomes" id="UP000813068"/>
    </source>
</evidence>